<dbReference type="STRING" id="331657.A0A4U0WFB9"/>
<dbReference type="GO" id="GO:0016020">
    <property type="term" value="C:membrane"/>
    <property type="evidence" value="ECO:0007669"/>
    <property type="project" value="UniProtKB-SubCell"/>
</dbReference>
<dbReference type="InterPro" id="IPR013057">
    <property type="entry name" value="AA_transpt_TM"/>
</dbReference>
<evidence type="ECO:0000256" key="4">
    <source>
        <dbReference type="ARBA" id="ARBA00022989"/>
    </source>
</evidence>
<feature type="region of interest" description="Disordered" evidence="6">
    <location>
        <begin position="77"/>
        <end position="112"/>
    </location>
</feature>
<feature type="transmembrane region" description="Helical" evidence="7">
    <location>
        <begin position="402"/>
        <end position="429"/>
    </location>
</feature>
<dbReference type="PANTHER" id="PTHR22950">
    <property type="entry name" value="AMINO ACID TRANSPORTER"/>
    <property type="match status" value="1"/>
</dbReference>
<dbReference type="OrthoDB" id="40134at2759"/>
<evidence type="ECO:0000256" key="7">
    <source>
        <dbReference type="SAM" id="Phobius"/>
    </source>
</evidence>
<feature type="transmembrane region" description="Helical" evidence="7">
    <location>
        <begin position="212"/>
        <end position="231"/>
    </location>
</feature>
<dbReference type="Pfam" id="PF01490">
    <property type="entry name" value="Aa_trans"/>
    <property type="match status" value="1"/>
</dbReference>
<feature type="transmembrane region" description="Helical" evidence="7">
    <location>
        <begin position="268"/>
        <end position="290"/>
    </location>
</feature>
<dbReference type="EMBL" id="NAJN01001805">
    <property type="protein sequence ID" value="TKA61108.1"/>
    <property type="molecule type" value="Genomic_DNA"/>
</dbReference>
<name>A0A4U0WFB9_9PEZI</name>
<feature type="compositionally biased region" description="Polar residues" evidence="6">
    <location>
        <begin position="85"/>
        <end position="95"/>
    </location>
</feature>
<feature type="compositionally biased region" description="Basic and acidic residues" evidence="6">
    <location>
        <begin position="96"/>
        <end position="105"/>
    </location>
</feature>
<comment type="similarity">
    <text evidence="2">Belongs to the amino acid/polyamine transporter 2 family.</text>
</comment>
<organism evidence="9 10">
    <name type="scientific">Cryomyces minteri</name>
    <dbReference type="NCBI Taxonomy" id="331657"/>
    <lineage>
        <taxon>Eukaryota</taxon>
        <taxon>Fungi</taxon>
        <taxon>Dikarya</taxon>
        <taxon>Ascomycota</taxon>
        <taxon>Pezizomycotina</taxon>
        <taxon>Dothideomycetes</taxon>
        <taxon>Dothideomycetes incertae sedis</taxon>
        <taxon>Cryomyces</taxon>
    </lineage>
</organism>
<keyword evidence="10" id="KW-1185">Reference proteome</keyword>
<evidence type="ECO:0000256" key="5">
    <source>
        <dbReference type="ARBA" id="ARBA00023136"/>
    </source>
</evidence>
<feature type="transmembrane region" description="Helical" evidence="7">
    <location>
        <begin position="358"/>
        <end position="382"/>
    </location>
</feature>
<feature type="transmembrane region" description="Helical" evidence="7">
    <location>
        <begin position="537"/>
        <end position="557"/>
    </location>
</feature>
<proteinExistence type="inferred from homology"/>
<keyword evidence="5 7" id="KW-0472">Membrane</keyword>
<feature type="transmembrane region" description="Helical" evidence="7">
    <location>
        <begin position="243"/>
        <end position="262"/>
    </location>
</feature>
<evidence type="ECO:0000256" key="3">
    <source>
        <dbReference type="ARBA" id="ARBA00022692"/>
    </source>
</evidence>
<evidence type="ECO:0000313" key="10">
    <source>
        <dbReference type="Proteomes" id="UP000308768"/>
    </source>
</evidence>
<feature type="transmembrane region" description="Helical" evidence="7">
    <location>
        <begin position="475"/>
        <end position="497"/>
    </location>
</feature>
<dbReference type="Proteomes" id="UP000308768">
    <property type="component" value="Unassembled WGS sequence"/>
</dbReference>
<gene>
    <name evidence="9" type="ORF">B0A49_10999</name>
</gene>
<evidence type="ECO:0000256" key="1">
    <source>
        <dbReference type="ARBA" id="ARBA00004141"/>
    </source>
</evidence>
<keyword evidence="3 7" id="KW-0812">Transmembrane</keyword>
<dbReference type="PANTHER" id="PTHR22950:SF461">
    <property type="entry name" value="AMINO ACID TRANSPORTER TRANSMEMBRANE DOMAIN-CONTAINING PROTEIN"/>
    <property type="match status" value="1"/>
</dbReference>
<accession>A0A4U0WFB9</accession>
<dbReference type="GO" id="GO:0015179">
    <property type="term" value="F:L-amino acid transmembrane transporter activity"/>
    <property type="evidence" value="ECO:0007669"/>
    <property type="project" value="TreeGrafter"/>
</dbReference>
<evidence type="ECO:0000256" key="6">
    <source>
        <dbReference type="SAM" id="MobiDB-lite"/>
    </source>
</evidence>
<comment type="subcellular location">
    <subcellularLocation>
        <location evidence="1">Membrane</location>
        <topology evidence="1">Multi-pass membrane protein</topology>
    </subcellularLocation>
</comment>
<keyword evidence="4 7" id="KW-1133">Transmembrane helix</keyword>
<evidence type="ECO:0000256" key="2">
    <source>
        <dbReference type="ARBA" id="ARBA00008066"/>
    </source>
</evidence>
<feature type="transmembrane region" description="Helical" evidence="7">
    <location>
        <begin position="449"/>
        <end position="469"/>
    </location>
</feature>
<protein>
    <recommendedName>
        <fullName evidence="8">Amino acid transporter transmembrane domain-containing protein</fullName>
    </recommendedName>
</protein>
<comment type="caution">
    <text evidence="9">The sequence shown here is derived from an EMBL/GenBank/DDBJ whole genome shotgun (WGS) entry which is preliminary data.</text>
</comment>
<reference evidence="9 10" key="1">
    <citation type="submission" date="2017-03" db="EMBL/GenBank/DDBJ databases">
        <title>Genomes of endolithic fungi from Antarctica.</title>
        <authorList>
            <person name="Coleine C."/>
            <person name="Masonjones S."/>
            <person name="Stajich J.E."/>
        </authorList>
    </citation>
    <scope>NUCLEOTIDE SEQUENCE [LARGE SCALE GENOMIC DNA]</scope>
    <source>
        <strain evidence="9 10">CCFEE 5187</strain>
    </source>
</reference>
<dbReference type="AlphaFoldDB" id="A0A4U0WFB9"/>
<feature type="domain" description="Amino acid transporter transmembrane" evidence="8">
    <location>
        <begin position="130"/>
        <end position="498"/>
    </location>
</feature>
<evidence type="ECO:0000313" key="9">
    <source>
        <dbReference type="EMBL" id="TKA61108.1"/>
    </source>
</evidence>
<sequence>MAMLQPASVALDGGDARLSTNGEGIAEYSRAALRATHDPSVTFEEYLYYAKIARQEEDALPDASHPMRMLAGFGKKKSDRRMSMNMPSTEPTVQLSEKEKEDGMPRTDSPPDFSVVTDQEWHQAARAARTATWGAIFYLITTDVLGPYSVPWALSQMGYGPGVTLYTVFGALAGYTGYQIWQMFLALDSTQYPMKTFGDIAFRIYGTLARHLVNVLQSLQLIFNVGVIIIANGQGLYQVNRNICYIVCCVIWTVLGMLIGQIRTLQKFGWIANLAIWLNVVVMILTMAVVTHSDPNYDAALTAFGIDKGDGIVHTTAGPPATVDFTGQIVGLMQAVYSYGGAMLYCEFMSEMRKPWDFWKALLIADTFIYIVYLFFGLYVYSFQGQYTINPANQGMSPYGPLLAGNIIGFVSSLIAAALYGNIGIKVLYQNIFKELLGLPDLTSKAGKLLWVAMVPIYWGAAFVLAAAIPNFSALSGLVAALCILQFTYTFPPMLMLGLSIKRDAMQPGEGFDPATGQTVRHDHGLKRWSRGIKRHWYIKLFNLLFFLGAIVTAVLGCYSSIKSIIAAFGAARTTAFGCKGPI</sequence>
<evidence type="ECO:0000259" key="8">
    <source>
        <dbReference type="Pfam" id="PF01490"/>
    </source>
</evidence>